<keyword evidence="2" id="KW-1185">Reference proteome</keyword>
<name>A0A4R0XKI7_9BURK</name>
<dbReference type="Gene3D" id="3.10.450.620">
    <property type="entry name" value="JHP933, nucleotidyltransferase-like core domain"/>
    <property type="match status" value="1"/>
</dbReference>
<evidence type="ECO:0000313" key="2">
    <source>
        <dbReference type="Proteomes" id="UP000294200"/>
    </source>
</evidence>
<proteinExistence type="predicted"/>
<evidence type="ECO:0008006" key="3">
    <source>
        <dbReference type="Google" id="ProtNLM"/>
    </source>
</evidence>
<organism evidence="1 2">
    <name type="scientific">Paraburkholderia steynii</name>
    <dbReference type="NCBI Taxonomy" id="1245441"/>
    <lineage>
        <taxon>Bacteria</taxon>
        <taxon>Pseudomonadati</taxon>
        <taxon>Pseudomonadota</taxon>
        <taxon>Betaproteobacteria</taxon>
        <taxon>Burkholderiales</taxon>
        <taxon>Burkholderiaceae</taxon>
        <taxon>Paraburkholderia</taxon>
    </lineage>
</organism>
<dbReference type="Pfam" id="PF08843">
    <property type="entry name" value="AbiEii"/>
    <property type="match status" value="1"/>
</dbReference>
<gene>
    <name evidence="1" type="ORF">BZM27_11050</name>
</gene>
<comment type="caution">
    <text evidence="1">The sequence shown here is derived from an EMBL/GenBank/DDBJ whole genome shotgun (WGS) entry which is preliminary data.</text>
</comment>
<dbReference type="AlphaFoldDB" id="A0A4R0XKI7"/>
<dbReference type="EMBL" id="MWML01000030">
    <property type="protein sequence ID" value="TCG08600.1"/>
    <property type="molecule type" value="Genomic_DNA"/>
</dbReference>
<dbReference type="InterPro" id="IPR014942">
    <property type="entry name" value="AbiEii"/>
</dbReference>
<dbReference type="Proteomes" id="UP000294200">
    <property type="component" value="Unassembled WGS sequence"/>
</dbReference>
<protein>
    <recommendedName>
        <fullName evidence="3">Nucleotidyl transferase AbiEii/AbiGii toxin family protein</fullName>
    </recommendedName>
</protein>
<accession>A0A4R0XKI7</accession>
<evidence type="ECO:0000313" key="1">
    <source>
        <dbReference type="EMBL" id="TCG08600.1"/>
    </source>
</evidence>
<sequence>MKTISGEQKELIDALVAEGLSGNLSAAILEKDVHVTDALHALSRLQHPHVSFVFCGGTSLSKAYGLIERMSEDVDLKVVLDAGHGLSKSGLRTHLGRLKEVVVDAMTTLDFAIVEEEKRALNENRYFASGWLYQTQYATHNSLRPHLSIEFTVRTPRFQTAQRPIGALIDQLAGRHGAPVEMACIAIEETLAEKVLSFLRRHAEHRAGLRERWDSALVRHIYDTYCIIQSDPDLIERAASHFGDLVQFDRQEFLLHEAFVNDPKQCMVAALAVAESEEQTHKEYQDVLMPLIYGATRPTFGEAFSVFKSAASTLLGTL</sequence>
<reference evidence="1 2" key="1">
    <citation type="submission" date="2017-02" db="EMBL/GenBank/DDBJ databases">
        <title>Paraburkholderia sophoroidis sp. nov. and Paraburkholderia steynii sp. nov. rhizobial symbionts of the fynbos legume Hypocalyptus sophoroides.</title>
        <authorList>
            <person name="Steenkamp E.T."/>
            <person name="Beukes C.W."/>
            <person name="Van Zyl E."/>
            <person name="Avontuur J."/>
            <person name="Chan W.Y."/>
            <person name="Hassen A."/>
            <person name="Palmer M."/>
            <person name="Mthombeni L."/>
            <person name="Phalane F."/>
            <person name="Sereme K."/>
            <person name="Venter S.N."/>
        </authorList>
    </citation>
    <scope>NUCLEOTIDE SEQUENCE [LARGE SCALE GENOMIC DNA]</scope>
    <source>
        <strain evidence="1 2">HC1.1ba</strain>
    </source>
</reference>